<comment type="similarity">
    <text evidence="11">Belongs to the helicase family. DinG subfamily. Type 1 sub-subfamily.</text>
</comment>
<dbReference type="Pfam" id="PF06733">
    <property type="entry name" value="DEAD_2"/>
    <property type="match status" value="1"/>
</dbReference>
<dbReference type="HAMAP" id="MF_02205">
    <property type="entry name" value="DinG_proteobact"/>
    <property type="match status" value="1"/>
</dbReference>
<evidence type="ECO:0000256" key="2">
    <source>
        <dbReference type="ARBA" id="ARBA00022723"/>
    </source>
</evidence>
<dbReference type="InterPro" id="IPR010614">
    <property type="entry name" value="RAD3-like_helicase_DEAD"/>
</dbReference>
<gene>
    <name evidence="11 13" type="primary">dinG</name>
    <name evidence="13" type="ORF">GCM10023095_02550</name>
</gene>
<feature type="binding site" evidence="11">
    <location>
        <position position="186"/>
    </location>
    <ligand>
        <name>[4Fe-4S] cluster</name>
        <dbReference type="ChEBI" id="CHEBI:49883"/>
    </ligand>
</feature>
<keyword evidence="9 11" id="KW-0238">DNA-binding</keyword>
<keyword evidence="1 11" id="KW-0004">4Fe-4S</keyword>
<proteinExistence type="inferred from homology"/>
<dbReference type="InterPro" id="IPR014013">
    <property type="entry name" value="Helic_SF1/SF2_ATP-bd_DinG/Rad3"/>
</dbReference>
<dbReference type="Proteomes" id="UP001501321">
    <property type="component" value="Unassembled WGS sequence"/>
</dbReference>
<comment type="caution">
    <text evidence="11">Lacks conserved residue(s) required for the propagation of feature annotation.</text>
</comment>
<evidence type="ECO:0000256" key="1">
    <source>
        <dbReference type="ARBA" id="ARBA00022485"/>
    </source>
</evidence>
<dbReference type="InterPro" id="IPR027417">
    <property type="entry name" value="P-loop_NTPase"/>
</dbReference>
<evidence type="ECO:0000256" key="4">
    <source>
        <dbReference type="ARBA" id="ARBA00022801"/>
    </source>
</evidence>
<reference evidence="14" key="1">
    <citation type="journal article" date="2019" name="Int. J. Syst. Evol. Microbiol.">
        <title>The Global Catalogue of Microorganisms (GCM) 10K type strain sequencing project: providing services to taxonomists for standard genome sequencing and annotation.</title>
        <authorList>
            <consortium name="The Broad Institute Genomics Platform"/>
            <consortium name="The Broad Institute Genome Sequencing Center for Infectious Disease"/>
            <person name="Wu L."/>
            <person name="Ma J."/>
        </authorList>
    </citation>
    <scope>NUCLEOTIDE SEQUENCE [LARGE SCALE GENOMIC DNA]</scope>
    <source>
        <strain evidence="14">JCM 32226</strain>
    </source>
</reference>
<sequence length="680" mass="76067">MQRGYRQLSQELANFVPRKEQNYLVAEITKVLCGHYHSSRRVLVAEAGTGIGKSLAYLQAAVPSALGLNKTLVISTATLSLQEQLINKDLPFYAKHAGSQFRYTLVKGRQRYCCEHRLEQLAAAGAQQTLSFGELLDFKPDQQDKQCYQAMWQAYTGGQWAGDLDSWPETVRPEAWAAIAADRHSCNPMFAHHRLCPFQRARAELDQCQVLVVNHALLLADLALGGGVILPEPENCFYVFDEAHHLPNIARDQGAAQLMVRQTRSWLARLPTLGEKVSQQLKRDSLIGLCQQLNDEVQSQQQGLLQLSTWLQQQANWFADDPLHRFELGPLPDHLVHLSEELLASSQKLRRSLEKLKNITAEGLKDGQLRQHGAEPLLVEISHASQRVEQAIQLWTLFKSASQAQPLARWVAQHIKEKDHSLHASPLEMGAWLERQLWSRCAGAILVSATLTALGKFDYFRHQAGLFDEAGVRFLRLQSPFDYQRAELYLPSMPCEPGSPDFTAALIEKLPDLLKEQQASLVLFSSYQQMQTVADGLRAQHGLSLLVQGEASREALLHLHQTRCDHQTPSILFGTGSFSEGLDLPGHYLTNLIITKLPFAVPTSPVEAALAEWISARGGNPFLQITVPEASRKLIQACGRLIRKEQDAGRVVLLDRRLLTKSYGPGLLAALPPFRRHIEP</sequence>
<feature type="binding site" evidence="11">
    <location>
        <position position="114"/>
    </location>
    <ligand>
        <name>[4Fe-4S] cluster</name>
        <dbReference type="ChEBI" id="CHEBI:49883"/>
    </ligand>
</feature>
<dbReference type="InterPro" id="IPR045028">
    <property type="entry name" value="DinG/Rad3-like"/>
</dbReference>
<dbReference type="InterPro" id="IPR039000">
    <property type="entry name" value="DinG_proteobact"/>
</dbReference>
<evidence type="ECO:0000313" key="13">
    <source>
        <dbReference type="EMBL" id="GAA4493024.1"/>
    </source>
</evidence>
<dbReference type="PROSITE" id="PS51193">
    <property type="entry name" value="HELICASE_ATP_BIND_2"/>
    <property type="match status" value="1"/>
</dbReference>
<dbReference type="NCBIfam" id="NF008729">
    <property type="entry name" value="PRK11747.1"/>
    <property type="match status" value="1"/>
</dbReference>
<dbReference type="SUPFAM" id="SSF52540">
    <property type="entry name" value="P-loop containing nucleoside triphosphate hydrolases"/>
    <property type="match status" value="2"/>
</dbReference>
<comment type="cofactor">
    <cofactor evidence="11">
        <name>[4Fe-4S] cluster</name>
        <dbReference type="ChEBI" id="CHEBI:49883"/>
    </cofactor>
    <text evidence="11">Binds 1 [4Fe-4S] cluster.</text>
</comment>
<name>A0ABP8PTS3_9GAMM</name>
<keyword evidence="14" id="KW-1185">Reference proteome</keyword>
<protein>
    <recommendedName>
        <fullName evidence="11">ATP-dependent DNA helicase DinG</fullName>
        <ecNumber evidence="11">5.6.2.3</ecNumber>
    </recommendedName>
    <alternativeName>
        <fullName evidence="11">DNA 5'-3' helicase DinG</fullName>
    </alternativeName>
</protein>
<feature type="domain" description="Helicase ATP-binding" evidence="12">
    <location>
        <begin position="7"/>
        <end position="308"/>
    </location>
</feature>
<evidence type="ECO:0000256" key="5">
    <source>
        <dbReference type="ARBA" id="ARBA00022806"/>
    </source>
</evidence>
<comment type="catalytic activity">
    <reaction evidence="11">
        <text>ATP + H2O = ADP + phosphate + H(+)</text>
        <dbReference type="Rhea" id="RHEA:13065"/>
        <dbReference type="ChEBI" id="CHEBI:15377"/>
        <dbReference type="ChEBI" id="CHEBI:15378"/>
        <dbReference type="ChEBI" id="CHEBI:30616"/>
        <dbReference type="ChEBI" id="CHEBI:43474"/>
        <dbReference type="ChEBI" id="CHEBI:456216"/>
        <dbReference type="EC" id="5.6.2.3"/>
    </reaction>
</comment>
<dbReference type="PANTHER" id="PTHR11472:SF59">
    <property type="entry name" value="ATP-DEPENDENT DNA HELICASE DING"/>
    <property type="match status" value="1"/>
</dbReference>
<dbReference type="PANTHER" id="PTHR11472">
    <property type="entry name" value="DNA REPAIR DEAD HELICASE RAD3/XP-D SUBFAMILY MEMBER"/>
    <property type="match status" value="1"/>
</dbReference>
<dbReference type="EC" id="5.6.2.3" evidence="11"/>
<keyword evidence="2 11" id="KW-0479">Metal-binding</keyword>
<dbReference type="InterPro" id="IPR006555">
    <property type="entry name" value="ATP-dep_Helicase_C"/>
</dbReference>
<evidence type="ECO:0000256" key="7">
    <source>
        <dbReference type="ARBA" id="ARBA00023004"/>
    </source>
</evidence>
<keyword evidence="5 11" id="KW-0347">Helicase</keyword>
<dbReference type="GO" id="GO:0004386">
    <property type="term" value="F:helicase activity"/>
    <property type="evidence" value="ECO:0007669"/>
    <property type="project" value="UniProtKB-KW"/>
</dbReference>
<accession>A0ABP8PTS3</accession>
<evidence type="ECO:0000256" key="3">
    <source>
        <dbReference type="ARBA" id="ARBA00022741"/>
    </source>
</evidence>
<evidence type="ECO:0000259" key="12">
    <source>
        <dbReference type="PROSITE" id="PS51193"/>
    </source>
</evidence>
<comment type="function">
    <text evidence="11">DNA-dependent ATPase and 5'-3' DNA helicase. Unwinds D-loops, R-loops, forked DNA and G-quadruplex DNA.</text>
</comment>
<evidence type="ECO:0000256" key="11">
    <source>
        <dbReference type="HAMAP-Rule" id="MF_02205"/>
    </source>
</evidence>
<dbReference type="SMART" id="SM00491">
    <property type="entry name" value="HELICc2"/>
    <property type="match status" value="1"/>
</dbReference>
<dbReference type="Gene3D" id="3.40.50.300">
    <property type="entry name" value="P-loop containing nucleotide triphosphate hydrolases"/>
    <property type="match status" value="2"/>
</dbReference>
<dbReference type="Pfam" id="PF13307">
    <property type="entry name" value="Helicase_C_2"/>
    <property type="match status" value="1"/>
</dbReference>
<keyword evidence="8 11" id="KW-0411">Iron-sulfur</keyword>
<organism evidence="13 14">
    <name type="scientific">Pseudaeromonas paramecii</name>
    <dbReference type="NCBI Taxonomy" id="2138166"/>
    <lineage>
        <taxon>Bacteria</taxon>
        <taxon>Pseudomonadati</taxon>
        <taxon>Pseudomonadota</taxon>
        <taxon>Gammaproteobacteria</taxon>
        <taxon>Aeromonadales</taxon>
        <taxon>Aeromonadaceae</taxon>
        <taxon>Pseudaeromonas</taxon>
    </lineage>
</organism>
<evidence type="ECO:0000256" key="6">
    <source>
        <dbReference type="ARBA" id="ARBA00022840"/>
    </source>
</evidence>
<comment type="caution">
    <text evidence="13">The sequence shown here is derived from an EMBL/GenBank/DDBJ whole genome shotgun (WGS) entry which is preliminary data.</text>
</comment>
<keyword evidence="4 11" id="KW-0378">Hydrolase</keyword>
<evidence type="ECO:0000313" key="14">
    <source>
        <dbReference type="Proteomes" id="UP001501321"/>
    </source>
</evidence>
<feature type="binding site" evidence="11">
    <location>
        <position position="196"/>
    </location>
    <ligand>
        <name>[4Fe-4S] cluster</name>
        <dbReference type="ChEBI" id="CHEBI:49883"/>
    </ligand>
</feature>
<evidence type="ECO:0000256" key="10">
    <source>
        <dbReference type="ARBA" id="ARBA00023235"/>
    </source>
</evidence>
<keyword evidence="7 11" id="KW-0408">Iron</keyword>
<evidence type="ECO:0000256" key="9">
    <source>
        <dbReference type="ARBA" id="ARBA00023125"/>
    </source>
</evidence>
<keyword evidence="6 11" id="KW-0067">ATP-binding</keyword>
<keyword evidence="10 11" id="KW-0413">Isomerase</keyword>
<evidence type="ECO:0000256" key="8">
    <source>
        <dbReference type="ARBA" id="ARBA00023014"/>
    </source>
</evidence>
<dbReference type="EMBL" id="BAABFC010000001">
    <property type="protein sequence ID" value="GAA4493024.1"/>
    <property type="molecule type" value="Genomic_DNA"/>
</dbReference>
<keyword evidence="3 11" id="KW-0547">Nucleotide-binding</keyword>